<comment type="function">
    <text evidence="9">Facilitates transcription termination by a mechanism that involves Rho binding to the nascent RNA, activation of Rho's RNA-dependent ATPase activity, and release of the mRNA from the DNA template.</text>
</comment>
<evidence type="ECO:0000256" key="8">
    <source>
        <dbReference type="ARBA" id="ARBA00023163"/>
    </source>
</evidence>
<dbReference type="PANTHER" id="PTHR46425:SF1">
    <property type="entry name" value="TRANSCRIPTION TERMINATION FACTOR RHO"/>
    <property type="match status" value="1"/>
</dbReference>
<dbReference type="InterPro" id="IPR000194">
    <property type="entry name" value="ATPase_F1/V1/A1_a/bsu_nucl-bd"/>
</dbReference>
<evidence type="ECO:0000256" key="3">
    <source>
        <dbReference type="ARBA" id="ARBA00022801"/>
    </source>
</evidence>
<accession>A0ABU5N0X1</accession>
<dbReference type="CDD" id="cd01128">
    <property type="entry name" value="rho_factor_C"/>
    <property type="match status" value="1"/>
</dbReference>
<evidence type="ECO:0000256" key="6">
    <source>
        <dbReference type="ARBA" id="ARBA00022884"/>
    </source>
</evidence>
<feature type="binding site" evidence="9">
    <location>
        <begin position="162"/>
        <end position="167"/>
    </location>
    <ligand>
        <name>ATP</name>
        <dbReference type="ChEBI" id="CHEBI:30616"/>
    </ligand>
</feature>
<evidence type="ECO:0000256" key="11">
    <source>
        <dbReference type="PROSITE-ProRule" id="PRU01203"/>
    </source>
</evidence>
<dbReference type="InterPro" id="IPR011112">
    <property type="entry name" value="Rho-like_N"/>
</dbReference>
<keyword evidence="1 9" id="KW-0806">Transcription termination</keyword>
<dbReference type="SMART" id="SM00357">
    <property type="entry name" value="CSP"/>
    <property type="match status" value="1"/>
</dbReference>
<dbReference type="HAMAP" id="MF_01884">
    <property type="entry name" value="Rho"/>
    <property type="match status" value="1"/>
</dbReference>
<keyword evidence="8 9" id="KW-0804">Transcription</keyword>
<dbReference type="EMBL" id="JARVCO010000012">
    <property type="protein sequence ID" value="MDZ8120088.1"/>
    <property type="molecule type" value="Genomic_DNA"/>
</dbReference>
<dbReference type="Pfam" id="PF07497">
    <property type="entry name" value="Rho_RNA_bind"/>
    <property type="match status" value="1"/>
</dbReference>
<evidence type="ECO:0000259" key="12">
    <source>
        <dbReference type="PROSITE" id="PS51856"/>
    </source>
</evidence>
<dbReference type="CDD" id="cd04459">
    <property type="entry name" value="Rho_CSD"/>
    <property type="match status" value="1"/>
</dbReference>
<dbReference type="SUPFAM" id="SSF50249">
    <property type="entry name" value="Nucleic acid-binding proteins"/>
    <property type="match status" value="1"/>
</dbReference>
<dbReference type="SUPFAM" id="SSF68912">
    <property type="entry name" value="Rho N-terminal domain-like"/>
    <property type="match status" value="1"/>
</dbReference>
<proteinExistence type="inferred from homology"/>
<dbReference type="Pfam" id="PF00006">
    <property type="entry name" value="ATP-synt_ab"/>
    <property type="match status" value="1"/>
</dbReference>
<dbReference type="InterPro" id="IPR027417">
    <property type="entry name" value="P-loop_NTPase"/>
</dbReference>
<evidence type="ECO:0000256" key="10">
    <source>
        <dbReference type="NCBIfam" id="TIGR00767"/>
    </source>
</evidence>
<gene>
    <name evidence="9 13" type="primary">rho</name>
    <name evidence="13" type="ORF">P9H32_15765</name>
</gene>
<dbReference type="InterPro" id="IPR003593">
    <property type="entry name" value="AAA+_ATPase"/>
</dbReference>
<dbReference type="PROSITE" id="PS51856">
    <property type="entry name" value="RHO_RNA_BD"/>
    <property type="match status" value="1"/>
</dbReference>
<evidence type="ECO:0000256" key="2">
    <source>
        <dbReference type="ARBA" id="ARBA00022741"/>
    </source>
</evidence>
<dbReference type="EC" id="3.6.4.-" evidence="9 10"/>
<reference evidence="13 14" key="1">
    <citation type="journal article" date="2024" name="Appl. Environ. Microbiol.">
        <title>Pontiella agarivorans sp. nov., a novel marine anaerobic bacterium capable of degrading macroalgal polysaccharides and fixing nitrogen.</title>
        <authorList>
            <person name="Liu N."/>
            <person name="Kivenson V."/>
            <person name="Peng X."/>
            <person name="Cui Z."/>
            <person name="Lankiewicz T.S."/>
            <person name="Gosselin K.M."/>
            <person name="English C.J."/>
            <person name="Blair E.M."/>
            <person name="O'Malley M.A."/>
            <person name="Valentine D.L."/>
        </authorList>
    </citation>
    <scope>NUCLEOTIDE SEQUENCE [LARGE SCALE GENOMIC DNA]</scope>
    <source>
        <strain evidence="13 14">NLcol2</strain>
    </source>
</reference>
<dbReference type="Gene3D" id="2.40.50.140">
    <property type="entry name" value="Nucleic acid-binding proteins"/>
    <property type="match status" value="1"/>
</dbReference>
<feature type="domain" description="Rho RNA-BD" evidence="12">
    <location>
        <begin position="43"/>
        <end position="118"/>
    </location>
</feature>
<dbReference type="SMART" id="SM00382">
    <property type="entry name" value="AAA"/>
    <property type="match status" value="1"/>
</dbReference>
<dbReference type="InterPro" id="IPR011113">
    <property type="entry name" value="Rho_RNA-bd"/>
</dbReference>
<dbReference type="Gene3D" id="3.40.50.300">
    <property type="entry name" value="P-loop containing nucleotide triphosphate hydrolases"/>
    <property type="match status" value="1"/>
</dbReference>
<keyword evidence="6 9" id="KW-0694">RNA-binding</keyword>
<feature type="binding site" evidence="9">
    <location>
        <begin position="174"/>
        <end position="179"/>
    </location>
    <ligand>
        <name>ATP</name>
        <dbReference type="ChEBI" id="CHEBI:30616"/>
    </ligand>
</feature>
<keyword evidence="5 9" id="KW-0067">ATP-binding</keyword>
<dbReference type="InterPro" id="IPR011129">
    <property type="entry name" value="CSD"/>
</dbReference>
<dbReference type="SMART" id="SM00959">
    <property type="entry name" value="Rho_N"/>
    <property type="match status" value="1"/>
</dbReference>
<keyword evidence="4 9" id="KW-0347">Helicase</keyword>
<dbReference type="PANTHER" id="PTHR46425">
    <property type="entry name" value="TRANSCRIPTION TERMINATION FACTOR RHO"/>
    <property type="match status" value="1"/>
</dbReference>
<evidence type="ECO:0000313" key="13">
    <source>
        <dbReference type="EMBL" id="MDZ8120088.1"/>
    </source>
</evidence>
<evidence type="ECO:0000313" key="14">
    <source>
        <dbReference type="Proteomes" id="UP001290861"/>
    </source>
</evidence>
<comment type="subunit">
    <text evidence="9">Homohexamer. The homohexamer assembles into an open ring structure.</text>
</comment>
<keyword evidence="2 9" id="KW-0547">Nucleotide-binding</keyword>
<evidence type="ECO:0000256" key="4">
    <source>
        <dbReference type="ARBA" id="ARBA00022806"/>
    </source>
</evidence>
<protein>
    <recommendedName>
        <fullName evidence="9 10">Transcription termination factor Rho</fullName>
        <ecNumber evidence="9 10">3.6.4.-</ecNumber>
    </recommendedName>
    <alternativeName>
        <fullName evidence="9">ATP-dependent helicase Rho</fullName>
    </alternativeName>
</protein>
<keyword evidence="7 9" id="KW-0805">Transcription regulation</keyword>
<comment type="similarity">
    <text evidence="9 11">Belongs to the Rho family.</text>
</comment>
<feature type="binding site" evidence="9">
    <location>
        <position position="205"/>
    </location>
    <ligand>
        <name>ATP</name>
        <dbReference type="ChEBI" id="CHEBI:30616"/>
    </ligand>
</feature>
<dbReference type="InterPro" id="IPR004665">
    <property type="entry name" value="Term_rho"/>
</dbReference>
<dbReference type="InterPro" id="IPR041703">
    <property type="entry name" value="Rho_factor_ATP-bd"/>
</dbReference>
<evidence type="ECO:0000256" key="1">
    <source>
        <dbReference type="ARBA" id="ARBA00022472"/>
    </source>
</evidence>
<evidence type="ECO:0000256" key="5">
    <source>
        <dbReference type="ARBA" id="ARBA00022840"/>
    </source>
</evidence>
<organism evidence="13 14">
    <name type="scientific">Pontiella agarivorans</name>
    <dbReference type="NCBI Taxonomy" id="3038953"/>
    <lineage>
        <taxon>Bacteria</taxon>
        <taxon>Pseudomonadati</taxon>
        <taxon>Kiritimatiellota</taxon>
        <taxon>Kiritimatiellia</taxon>
        <taxon>Kiritimatiellales</taxon>
        <taxon>Pontiellaceae</taxon>
        <taxon>Pontiella</taxon>
    </lineage>
</organism>
<dbReference type="NCBIfam" id="TIGR00767">
    <property type="entry name" value="rho"/>
    <property type="match status" value="1"/>
</dbReference>
<name>A0ABU5N0X1_9BACT</name>
<dbReference type="InterPro" id="IPR036269">
    <property type="entry name" value="Rho_N_sf"/>
</dbReference>
<comment type="caution">
    <text evidence="9">Lacks conserved residue(s) required for the propagation of feature annotation.</text>
</comment>
<evidence type="ECO:0000256" key="9">
    <source>
        <dbReference type="HAMAP-Rule" id="MF_01884"/>
    </source>
</evidence>
<dbReference type="InterPro" id="IPR012340">
    <property type="entry name" value="NA-bd_OB-fold"/>
</dbReference>
<dbReference type="Pfam" id="PF07498">
    <property type="entry name" value="Rho_N"/>
    <property type="match status" value="1"/>
</dbReference>
<dbReference type="SUPFAM" id="SSF52540">
    <property type="entry name" value="P-loop containing nucleoside triphosphate hydrolases"/>
    <property type="match status" value="1"/>
</dbReference>
<keyword evidence="14" id="KW-1185">Reference proteome</keyword>
<sequence length="413" mass="46479">MQVTPINDIKNLAEEYGLQDYAGYSKHQLIFELLKNHGRRGGPLQGRGVLEVLPDGFGFLRSPLNSYQPAPDDIYVSPSQIRRFGIRTGDYIEGSIRAPKEKERFFALYKIEGINKDEPEHARKRVPFENLTPLFPDDRLVMEVENPKEISMRVIDIVAPIGKGQRGLIVAPPRTGKTVLMQKMANSISANNPEAKLIILLIDERPEEVTDMRRNTKAEVLASTFDEPPERHTQVAEIVIEMSKRLVEKGQDVIILLDSITRLARAYNTTSPHSGKILSGGVDSNALHKPKRFFGAARNIENGGSLSIIATALVDTGSRMDEVIFEEFKGTGNMELHLDRECVNKRIYPAIHIEKSGTRKEELLLHPDELSRIWTLRKALKDVPGVEAMELLINRLKKTSSNLEFLMTLQGNQ</sequence>
<evidence type="ECO:0000256" key="7">
    <source>
        <dbReference type="ARBA" id="ARBA00023015"/>
    </source>
</evidence>
<comment type="caution">
    <text evidence="13">The sequence shown here is derived from an EMBL/GenBank/DDBJ whole genome shotgun (WGS) entry which is preliminary data.</text>
</comment>
<keyword evidence="3 9" id="KW-0378">Hydrolase</keyword>
<dbReference type="Proteomes" id="UP001290861">
    <property type="component" value="Unassembled WGS sequence"/>
</dbReference>
<dbReference type="NCBIfam" id="NF006886">
    <property type="entry name" value="PRK09376.1"/>
    <property type="match status" value="1"/>
</dbReference>